<dbReference type="InterPro" id="IPR021837">
    <property type="entry name" value="CfaA/B/C"/>
</dbReference>
<proteinExistence type="predicted"/>
<evidence type="ECO:0008006" key="4">
    <source>
        <dbReference type="Google" id="ProtNLM"/>
    </source>
</evidence>
<dbReference type="Pfam" id="PF11912">
    <property type="entry name" value="CfaA_B_C"/>
    <property type="match status" value="1"/>
</dbReference>
<evidence type="ECO:0000313" key="3">
    <source>
        <dbReference type="Proteomes" id="UP000001064"/>
    </source>
</evidence>
<dbReference type="VEuPathDB" id="AmoebaDB:DICPUDRAFT_148293"/>
<protein>
    <recommendedName>
        <fullName evidence="4">SUEL-type lectin domain-containing protein</fullName>
    </recommendedName>
</protein>
<dbReference type="KEGG" id="dpp:DICPUDRAFT_148293"/>
<feature type="chain" id="PRO_5003265006" description="SUEL-type lectin domain-containing protein" evidence="1">
    <location>
        <begin position="20"/>
        <end position="209"/>
    </location>
</feature>
<evidence type="ECO:0000313" key="2">
    <source>
        <dbReference type="EMBL" id="EGC38966.1"/>
    </source>
</evidence>
<dbReference type="AlphaFoldDB" id="F0ZAR2"/>
<keyword evidence="3" id="KW-1185">Reference proteome</keyword>
<dbReference type="eggNOG" id="ENOG502RIKE">
    <property type="taxonomic scope" value="Eukaryota"/>
</dbReference>
<dbReference type="InParanoid" id="F0ZAR2"/>
<dbReference type="Proteomes" id="UP000001064">
    <property type="component" value="Unassembled WGS sequence"/>
</dbReference>
<reference evidence="3" key="1">
    <citation type="journal article" date="2011" name="Genome Biol.">
        <title>Comparative genomics of the social amoebae Dictyostelium discoideum and Dictyostelium purpureum.</title>
        <authorList>
            <consortium name="US DOE Joint Genome Institute (JGI-PGF)"/>
            <person name="Sucgang R."/>
            <person name="Kuo A."/>
            <person name="Tian X."/>
            <person name="Salerno W."/>
            <person name="Parikh A."/>
            <person name="Feasley C.L."/>
            <person name="Dalin E."/>
            <person name="Tu H."/>
            <person name="Huang E."/>
            <person name="Barry K."/>
            <person name="Lindquist E."/>
            <person name="Shapiro H."/>
            <person name="Bruce D."/>
            <person name="Schmutz J."/>
            <person name="Salamov A."/>
            <person name="Fey P."/>
            <person name="Gaudet P."/>
            <person name="Anjard C."/>
            <person name="Babu M.M."/>
            <person name="Basu S."/>
            <person name="Bushmanova Y."/>
            <person name="van der Wel H."/>
            <person name="Katoh-Kurasawa M."/>
            <person name="Dinh C."/>
            <person name="Coutinho P.M."/>
            <person name="Saito T."/>
            <person name="Elias M."/>
            <person name="Schaap P."/>
            <person name="Kay R.R."/>
            <person name="Henrissat B."/>
            <person name="Eichinger L."/>
            <person name="Rivero F."/>
            <person name="Putnam N.H."/>
            <person name="West C.M."/>
            <person name="Loomis W.F."/>
            <person name="Chisholm R.L."/>
            <person name="Shaulsky G."/>
            <person name="Strassmann J.E."/>
            <person name="Queller D.C."/>
            <person name="Kuspa A."/>
            <person name="Grigoriev I.V."/>
        </authorList>
    </citation>
    <scope>NUCLEOTIDE SEQUENCE [LARGE SCALE GENOMIC DNA]</scope>
    <source>
        <strain evidence="3">QSDP1</strain>
    </source>
</reference>
<evidence type="ECO:0000256" key="1">
    <source>
        <dbReference type="SAM" id="SignalP"/>
    </source>
</evidence>
<gene>
    <name evidence="2" type="ORF">DICPUDRAFT_148293</name>
</gene>
<dbReference type="FunCoup" id="F0ZAR2">
    <property type="interactions" value="740"/>
</dbReference>
<dbReference type="RefSeq" id="XP_003284531.1">
    <property type="nucleotide sequence ID" value="XM_003284483.1"/>
</dbReference>
<dbReference type="PANTHER" id="PTHR33714:SF6">
    <property type="entry name" value="TRANSMEMBRANE PROTEIN"/>
    <property type="match status" value="1"/>
</dbReference>
<sequence length="209" mass="23762">MKLFFLVLLIIFNSSIIHSFKINFNEHNNNNNSGKYVYKQNFQPRDTKCQNQVIGEAYVVTGECSVGRLYECIKGNTAISFKSWINVNCTGEPISHNQIPVNTCTKDDQTLYSCVDSLNLPTSNSIINIISNDCDWKNSAIEFDITYTNICQENVYPWEFSCNQTVMETKIYKTNNGTCTGAPNEVSFTNISQCKENPAHKKLNFICNE</sequence>
<dbReference type="PANTHER" id="PTHR33714">
    <property type="entry name" value="COUNTING FACTOR-ASSOCIATED PROTEIN A-RELATED"/>
    <property type="match status" value="1"/>
</dbReference>
<feature type="signal peptide" evidence="1">
    <location>
        <begin position="1"/>
        <end position="19"/>
    </location>
</feature>
<name>F0ZAR2_DICPU</name>
<dbReference type="EMBL" id="GL870966">
    <property type="protein sequence ID" value="EGC38966.1"/>
    <property type="molecule type" value="Genomic_DNA"/>
</dbReference>
<accession>F0ZAR2</accession>
<dbReference type="GeneID" id="10506222"/>
<keyword evidence="1" id="KW-0732">Signal</keyword>
<organism evidence="2 3">
    <name type="scientific">Dictyostelium purpureum</name>
    <name type="common">Slime mold</name>
    <dbReference type="NCBI Taxonomy" id="5786"/>
    <lineage>
        <taxon>Eukaryota</taxon>
        <taxon>Amoebozoa</taxon>
        <taxon>Evosea</taxon>
        <taxon>Eumycetozoa</taxon>
        <taxon>Dictyostelia</taxon>
        <taxon>Dictyosteliales</taxon>
        <taxon>Dictyosteliaceae</taxon>
        <taxon>Dictyostelium</taxon>
    </lineage>
</organism>